<evidence type="ECO:0000313" key="7">
    <source>
        <dbReference type="EMBL" id="NVI48983.1"/>
    </source>
</evidence>
<feature type="domain" description="Integral membrane bound transporter" evidence="6">
    <location>
        <begin position="221"/>
        <end position="344"/>
    </location>
</feature>
<feature type="transmembrane region" description="Helical" evidence="5">
    <location>
        <begin position="32"/>
        <end position="56"/>
    </location>
</feature>
<gene>
    <name evidence="7" type="ORF">HAP48_040245</name>
    <name evidence="8" type="ORF">WDK88_05400</name>
</gene>
<name>A0A973W7J0_9BRAD</name>
<evidence type="ECO:0000313" key="8">
    <source>
        <dbReference type="EMBL" id="WXC81077.1"/>
    </source>
</evidence>
<keyword evidence="2 5" id="KW-0812">Transmembrane</keyword>
<protein>
    <submittedName>
        <fullName evidence="7">FUSC family protein</fullName>
    </submittedName>
</protein>
<keyword evidence="4 5" id="KW-0472">Membrane</keyword>
<evidence type="ECO:0000256" key="2">
    <source>
        <dbReference type="ARBA" id="ARBA00022692"/>
    </source>
</evidence>
<evidence type="ECO:0000256" key="1">
    <source>
        <dbReference type="ARBA" id="ARBA00004141"/>
    </source>
</evidence>
<dbReference type="EMBL" id="JAAOLE020000001">
    <property type="protein sequence ID" value="NVI48983.1"/>
    <property type="molecule type" value="Genomic_DNA"/>
</dbReference>
<accession>A0A973W7J0</accession>
<evidence type="ECO:0000259" key="6">
    <source>
        <dbReference type="Pfam" id="PF13515"/>
    </source>
</evidence>
<evidence type="ECO:0000313" key="9">
    <source>
        <dbReference type="Proteomes" id="UP001432046"/>
    </source>
</evidence>
<feature type="transmembrane region" description="Helical" evidence="5">
    <location>
        <begin position="211"/>
        <end position="229"/>
    </location>
</feature>
<evidence type="ECO:0000256" key="5">
    <source>
        <dbReference type="SAM" id="Phobius"/>
    </source>
</evidence>
<dbReference type="GO" id="GO:0016020">
    <property type="term" value="C:membrane"/>
    <property type="evidence" value="ECO:0007669"/>
    <property type="project" value="UniProtKB-SubCell"/>
</dbReference>
<dbReference type="Pfam" id="PF13515">
    <property type="entry name" value="FUSC_2"/>
    <property type="match status" value="1"/>
</dbReference>
<feature type="transmembrane region" description="Helical" evidence="5">
    <location>
        <begin position="102"/>
        <end position="118"/>
    </location>
</feature>
<dbReference type="RefSeq" id="WP_166213978.1">
    <property type="nucleotide sequence ID" value="NZ_CP088285.1"/>
</dbReference>
<reference evidence="8" key="3">
    <citation type="submission" date="2024-03" db="EMBL/GenBank/DDBJ databases">
        <authorList>
            <person name="Bromfield E.S.P."/>
            <person name="Cloutier S."/>
        </authorList>
    </citation>
    <scope>NUCLEOTIDE SEQUENCE</scope>
    <source>
        <strain evidence="8">5S5</strain>
    </source>
</reference>
<keyword evidence="9" id="KW-1185">Reference proteome</keyword>
<organism evidence="7">
    <name type="scientific">Bradyrhizobium septentrionale</name>
    <dbReference type="NCBI Taxonomy" id="1404411"/>
    <lineage>
        <taxon>Bacteria</taxon>
        <taxon>Pseudomonadati</taxon>
        <taxon>Pseudomonadota</taxon>
        <taxon>Alphaproteobacteria</taxon>
        <taxon>Hyphomicrobiales</taxon>
        <taxon>Nitrobacteraceae</taxon>
        <taxon>Bradyrhizobium</taxon>
    </lineage>
</organism>
<feature type="transmembrane region" description="Helical" evidence="5">
    <location>
        <begin position="302"/>
        <end position="319"/>
    </location>
</feature>
<reference evidence="8" key="2">
    <citation type="journal article" date="2021" name="Int. J. Syst. Evol. Microbiol.">
        <title>Bradyrhizobium septentrionale sp. nov. (sv. septentrionale) and Bradyrhizobium quebecense sp. nov. (sv. septentrionale) associated with legumes native to Canada possess rearranged symbiosis genes and numerous insertion sequences.</title>
        <authorList>
            <person name="Bromfield E.S.P."/>
            <person name="Cloutier S."/>
        </authorList>
    </citation>
    <scope>NUCLEOTIDE SEQUENCE</scope>
    <source>
        <strain evidence="8">5S5</strain>
    </source>
</reference>
<feature type="transmembrane region" description="Helical" evidence="5">
    <location>
        <begin position="260"/>
        <end position="290"/>
    </location>
</feature>
<feature type="transmembrane region" description="Helical" evidence="5">
    <location>
        <begin position="77"/>
        <end position="96"/>
    </location>
</feature>
<evidence type="ECO:0000256" key="4">
    <source>
        <dbReference type="ARBA" id="ARBA00023136"/>
    </source>
</evidence>
<dbReference type="Proteomes" id="UP001432046">
    <property type="component" value="Chromosome"/>
</dbReference>
<dbReference type="InterPro" id="IPR049453">
    <property type="entry name" value="Memb_transporter_dom"/>
</dbReference>
<feature type="transmembrane region" description="Helical" evidence="5">
    <location>
        <begin position="325"/>
        <end position="348"/>
    </location>
</feature>
<dbReference type="AlphaFoldDB" id="A0A973W7J0"/>
<dbReference type="EMBL" id="CP147711">
    <property type="protein sequence ID" value="WXC81077.1"/>
    <property type="molecule type" value="Genomic_DNA"/>
</dbReference>
<keyword evidence="3 5" id="KW-1133">Transmembrane helix</keyword>
<feature type="transmembrane region" description="Helical" evidence="5">
    <location>
        <begin position="125"/>
        <end position="144"/>
    </location>
</feature>
<evidence type="ECO:0000256" key="3">
    <source>
        <dbReference type="ARBA" id="ARBA00022989"/>
    </source>
</evidence>
<proteinExistence type="predicted"/>
<reference evidence="7" key="1">
    <citation type="submission" date="2020-06" db="EMBL/GenBank/DDBJ databases">
        <title>Whole Genome Sequence of Bradyrhizobium sp. Strain 1S1.</title>
        <authorList>
            <person name="Bromfield E.S.P."/>
            <person name="Cloutier S."/>
        </authorList>
    </citation>
    <scope>NUCLEOTIDE SEQUENCE [LARGE SCALE GENOMIC DNA]</scope>
    <source>
        <strain evidence="7">1S1</strain>
    </source>
</reference>
<comment type="subcellular location">
    <subcellularLocation>
        <location evidence="1">Membrane</location>
        <topology evidence="1">Multi-pass membrane protein</topology>
    </subcellularLocation>
</comment>
<feature type="transmembrane region" description="Helical" evidence="5">
    <location>
        <begin position="150"/>
        <end position="170"/>
    </location>
</feature>
<sequence>MLNDSYKARAKAHIGEALRWNPETEIEFGEGIVAGLGFVGPIILAAILGNLSLGLAASAGSLPIAPQAAGRGAGEQARAIALALLPTIGAAGLAVALADAGWAGRILVVLLAGGAALVGGYSRTAAIVTTRFTLFLIITLSLAATMSHRLLLMLLLTGGAVWTALLWLLFGMFARTMRGSQVVEEVRPSSTRAEKFARWSASIRRFSGLQYALKLAFCLAAAALFDIAYPGHHLHWISLTVVLLAQRRTDLMPIKITQRALGAALGGIVAGLGVAAHPPVGLLIAGIGLIAGTRPLLKMRHYLSYSAMMTTLIVLMMDFEQPLEALVLVDRTIATLIGGGLVIVANLAGERIATRLARQQP</sequence>